<comment type="caution">
    <text evidence="2">The sequence shown here is derived from an EMBL/GenBank/DDBJ whole genome shotgun (WGS) entry which is preliminary data.</text>
</comment>
<evidence type="ECO:0000256" key="1">
    <source>
        <dbReference type="SAM" id="MobiDB-lite"/>
    </source>
</evidence>
<dbReference type="PANTHER" id="PTHR42085:SF2">
    <property type="entry name" value="F-BOX DOMAIN-CONTAINING PROTEIN"/>
    <property type="match status" value="1"/>
</dbReference>
<dbReference type="InterPro" id="IPR038883">
    <property type="entry name" value="AN11006-like"/>
</dbReference>
<dbReference type="PANTHER" id="PTHR42085">
    <property type="entry name" value="F-BOX DOMAIN-CONTAINING PROTEIN"/>
    <property type="match status" value="1"/>
</dbReference>
<gene>
    <name evidence="2" type="ORF">CBER1_00164</name>
</gene>
<dbReference type="OrthoDB" id="5314997at2759"/>
<feature type="region of interest" description="Disordered" evidence="1">
    <location>
        <begin position="1"/>
        <end position="53"/>
    </location>
</feature>
<accession>A0A2S6CD87</accession>
<evidence type="ECO:0000313" key="3">
    <source>
        <dbReference type="Proteomes" id="UP000237631"/>
    </source>
</evidence>
<proteinExistence type="predicted"/>
<name>A0A2S6CD87_9PEZI</name>
<dbReference type="Proteomes" id="UP000237631">
    <property type="component" value="Unassembled WGS sequence"/>
</dbReference>
<dbReference type="AlphaFoldDB" id="A0A2S6CD87"/>
<feature type="compositionally biased region" description="Low complexity" evidence="1">
    <location>
        <begin position="8"/>
        <end position="49"/>
    </location>
</feature>
<evidence type="ECO:0000313" key="2">
    <source>
        <dbReference type="EMBL" id="PPJ57692.1"/>
    </source>
</evidence>
<protein>
    <submittedName>
        <fullName evidence="2">Uncharacterized protein</fullName>
    </submittedName>
</protein>
<feature type="region of interest" description="Disordered" evidence="1">
    <location>
        <begin position="188"/>
        <end position="222"/>
    </location>
</feature>
<keyword evidence="3" id="KW-1185">Reference proteome</keyword>
<dbReference type="EMBL" id="PNEN01000488">
    <property type="protein sequence ID" value="PPJ57692.1"/>
    <property type="molecule type" value="Genomic_DNA"/>
</dbReference>
<organism evidence="2 3">
    <name type="scientific">Cercospora berteroae</name>
    <dbReference type="NCBI Taxonomy" id="357750"/>
    <lineage>
        <taxon>Eukaryota</taxon>
        <taxon>Fungi</taxon>
        <taxon>Dikarya</taxon>
        <taxon>Ascomycota</taxon>
        <taxon>Pezizomycotina</taxon>
        <taxon>Dothideomycetes</taxon>
        <taxon>Dothideomycetidae</taxon>
        <taxon>Mycosphaerellales</taxon>
        <taxon>Mycosphaerellaceae</taxon>
        <taxon>Cercospora</taxon>
    </lineage>
</organism>
<reference evidence="3" key="1">
    <citation type="journal article" date="2017" name="bioRxiv">
        <title>Conservation of a gene cluster reveals novel cercosporin biosynthetic mechanisms and extends production to the genus Colletotrichum.</title>
        <authorList>
            <person name="de Jonge R."/>
            <person name="Ebert M.K."/>
            <person name="Huitt-Roehl C.R."/>
            <person name="Pal P."/>
            <person name="Suttle J.C."/>
            <person name="Spanner R.E."/>
            <person name="Neubauer J.D."/>
            <person name="Jurick W.M.II."/>
            <person name="Stott K.A."/>
            <person name="Secor G.A."/>
            <person name="Thomma B.P.H.J."/>
            <person name="Van de Peer Y."/>
            <person name="Townsend C.A."/>
            <person name="Bolton M.D."/>
        </authorList>
    </citation>
    <scope>NUCLEOTIDE SEQUENCE [LARGE SCALE GENOMIC DNA]</scope>
    <source>
        <strain evidence="3">CBS538.71</strain>
    </source>
</reference>
<sequence>MRFEFTGAPPALLAAPGETSPFTSFSAATSSRAISSPSTPTTSSPPASFGKSSVLGKSIQFPVSAQPSANPPPATSSASTSITSITSGLVVGFGKNRVWGKTVQFPVAAPRGEVQDDAAQGLLIRALRRFGKSKASPFAAKDAAADIALKGHIKSSTQAWVLERSLRNADPEVLAFIESVFGGIVDRDAPDVPSGRSSPLPTADTESDATDAADVTDATDDEEDIDERIKNFRAMDYKIPRSHPRIQHYGDTLKWKLLDDGFIHYEQGAYVLARIIIGKMYARTSPSDLDEIIRETLSWTTLYNITELTNSVLRAFRNVDDQFRRGELDSMEAAEAETDHYDGEDGMDECDDAADGQNTDLLVYEDRTGEEETYFRFMDLPAELRNRVYVELLAPTGFILLSRLETPSGCKPSRELLVESGSELEILRVSKDIYKEAKSILYRENTVCVAAAIEVSTYPCIDTRLLPNSKLPLLASVTLVVDFRADGEQNNAWIDRVHWQQLQKLTTLKHLRICFVESARLQDEHSHKKLMLKNILERIPADCQLTFESEEIPEIDFVQEVLEDHEGVATERHRRWSEDPYECAGSVLERLVNEIKSTEGFQVGCKSGLERDYRFPPKPVMKTLQQLIEEGAVDPKIVLGGGN</sequence>